<organism evidence="2 3">
    <name type="scientific">Rhizobium brockwellii</name>
    <dbReference type="NCBI Taxonomy" id="3019932"/>
    <lineage>
        <taxon>Bacteria</taxon>
        <taxon>Pseudomonadati</taxon>
        <taxon>Pseudomonadota</taxon>
        <taxon>Alphaproteobacteria</taxon>
        <taxon>Hyphomicrobiales</taxon>
        <taxon>Rhizobiaceae</taxon>
        <taxon>Rhizobium/Agrobacterium group</taxon>
        <taxon>Rhizobium</taxon>
    </lineage>
</organism>
<comment type="caution">
    <text evidence="2">The sequence shown here is derived from an EMBL/GenBank/DDBJ whole genome shotgun (WGS) entry which is preliminary data.</text>
</comment>
<evidence type="ECO:0000313" key="2">
    <source>
        <dbReference type="EMBL" id="MDV4185816.1"/>
    </source>
</evidence>
<gene>
    <name evidence="2" type="ORF">R1523_09940</name>
</gene>
<sequence length="65" mass="7209">MGFWAFIVSKEKGPADCEAIVVVWRRPVHARPYFARVEHAEIDSLDLPPQDRGYGNAPVSSKAGI</sequence>
<name>A0ABU3YIZ3_9HYPH</name>
<dbReference type="RefSeq" id="WP_317276033.1">
    <property type="nucleotide sequence ID" value="NZ_JAWJWH010000004.1"/>
</dbReference>
<protein>
    <recommendedName>
        <fullName evidence="4">Antibiotic biosynthesis monooxygenase</fullName>
    </recommendedName>
</protein>
<proteinExistence type="predicted"/>
<evidence type="ECO:0000313" key="3">
    <source>
        <dbReference type="Proteomes" id="UP001187203"/>
    </source>
</evidence>
<keyword evidence="3" id="KW-1185">Reference proteome</keyword>
<dbReference type="EMBL" id="JAWJWI010000004">
    <property type="protein sequence ID" value="MDV4185816.1"/>
    <property type="molecule type" value="Genomic_DNA"/>
</dbReference>
<accession>A0ABU3YIZ3</accession>
<evidence type="ECO:0000256" key="1">
    <source>
        <dbReference type="SAM" id="MobiDB-lite"/>
    </source>
</evidence>
<dbReference type="Proteomes" id="UP001187203">
    <property type="component" value="Unassembled WGS sequence"/>
</dbReference>
<reference evidence="3" key="1">
    <citation type="journal article" date="2023" name="Int. J. Mol. Sci.">
        <title>Genomic and Metabolic Characterization of Plant Growth-Promoting Rhizobacteria Isolated from Nodules of Clovers Grown in Non-Farmed Soil.</title>
        <authorList>
            <person name="Wojcik M."/>
            <person name="Koper P."/>
            <person name="Zebracki K."/>
            <person name="Marczak M."/>
            <person name="Mazur A."/>
        </authorList>
    </citation>
    <scope>NUCLEOTIDE SEQUENCE [LARGE SCALE GENOMIC DNA]</scope>
    <source>
        <strain evidence="3">KB12</strain>
    </source>
</reference>
<evidence type="ECO:0008006" key="4">
    <source>
        <dbReference type="Google" id="ProtNLM"/>
    </source>
</evidence>
<feature type="region of interest" description="Disordered" evidence="1">
    <location>
        <begin position="45"/>
        <end position="65"/>
    </location>
</feature>